<sequence>MIKIKDHFLVKNGFAFKSDDFIKSGIPLIKIKNITENSVNLSFTNMDYLPNSYLNDHSSFLVKQNDILIALSGATLGKFALYDNPQASLLNQRVALIRPLNNDVNIKYLYYYLFQIIDSIKSKEKGGAQANISTTDIEGTEIFLPSIEVQNKIVNSLDKIQSLIELRKKTIRIVDEITQSVFLDMFGENKKEWKQGTFNDAILTTQYGLPKSLTREKTDFPILRMNNITYDGKLDLKDLKWIKLNSKESSVYELKKGDLLFNRTNSRELVGKTAIWDRDEKFYFAGYLVRIKLKKSANPYFINAFLNSHYGKKMLFNYAKASGNQCNFSPPLLKKQFLFIPPIDLQNKFEKKIKVVEKQKLKLVANLETLEMLFKSYLQIAFLKNTSKEKTELHKYLNDMFLQQELFGKITTQDFQLKNEYDRAKEILFDLLESGESKISQTCENNEKIQIQIS</sequence>
<evidence type="ECO:0000256" key="1">
    <source>
        <dbReference type="ARBA" id="ARBA00010923"/>
    </source>
</evidence>
<dbReference type="Gene3D" id="3.90.220.20">
    <property type="entry name" value="DNA methylase specificity domains"/>
    <property type="match status" value="2"/>
</dbReference>
<feature type="domain" description="Type I restriction modification DNA specificity" evidence="4">
    <location>
        <begin position="2"/>
        <end position="171"/>
    </location>
</feature>
<dbReference type="InterPro" id="IPR044946">
    <property type="entry name" value="Restrct_endonuc_typeI_TRD_sf"/>
</dbReference>
<dbReference type="EMBL" id="FRBY01000003">
    <property type="protein sequence ID" value="SHM04718.1"/>
    <property type="molecule type" value="Genomic_DNA"/>
</dbReference>
<dbReference type="Pfam" id="PF01420">
    <property type="entry name" value="Methylase_S"/>
    <property type="match status" value="2"/>
</dbReference>
<dbReference type="SUPFAM" id="SSF116734">
    <property type="entry name" value="DNA methylase specificity domain"/>
    <property type="match status" value="2"/>
</dbReference>
<accession>A0A1M7FLU4</accession>
<keyword evidence="2" id="KW-0680">Restriction system</keyword>
<comment type="similarity">
    <text evidence="1">Belongs to the type-I restriction system S methylase family.</text>
</comment>
<dbReference type="Proteomes" id="UP000184121">
    <property type="component" value="Unassembled WGS sequence"/>
</dbReference>
<evidence type="ECO:0000313" key="6">
    <source>
        <dbReference type="Proteomes" id="UP000184121"/>
    </source>
</evidence>
<gene>
    <name evidence="5" type="ORF">SAMN05444366_2168</name>
</gene>
<keyword evidence="6" id="KW-1185">Reference proteome</keyword>
<dbReference type="OrthoDB" id="9816225at2"/>
<dbReference type="CDD" id="cd17278">
    <property type="entry name" value="RMtype1_S_LdeBORF1052P-TRD2-CR2"/>
    <property type="match status" value="1"/>
</dbReference>
<dbReference type="GO" id="GO:0009307">
    <property type="term" value="P:DNA restriction-modification system"/>
    <property type="evidence" value="ECO:0007669"/>
    <property type="project" value="UniProtKB-KW"/>
</dbReference>
<name>A0A1M7FLU4_9FLAO</name>
<reference evidence="6" key="1">
    <citation type="submission" date="2016-11" db="EMBL/GenBank/DDBJ databases">
        <authorList>
            <person name="Varghese N."/>
            <person name="Submissions S."/>
        </authorList>
    </citation>
    <scope>NUCLEOTIDE SEQUENCE [LARGE SCALE GENOMIC DNA]</scope>
    <source>
        <strain evidence="6">DSM 1811</strain>
    </source>
</reference>
<dbReference type="PANTHER" id="PTHR30408:SF12">
    <property type="entry name" value="TYPE I RESTRICTION ENZYME MJAVIII SPECIFICITY SUBUNIT"/>
    <property type="match status" value="1"/>
</dbReference>
<proteinExistence type="inferred from homology"/>
<keyword evidence="3" id="KW-0238">DNA-binding</keyword>
<dbReference type="InterPro" id="IPR000055">
    <property type="entry name" value="Restrct_endonuc_typeI_TRD"/>
</dbReference>
<organism evidence="5 6">
    <name type="scientific">Flavobacterium saccharophilum</name>
    <dbReference type="NCBI Taxonomy" id="29534"/>
    <lineage>
        <taxon>Bacteria</taxon>
        <taxon>Pseudomonadati</taxon>
        <taxon>Bacteroidota</taxon>
        <taxon>Flavobacteriia</taxon>
        <taxon>Flavobacteriales</taxon>
        <taxon>Flavobacteriaceae</taxon>
        <taxon>Flavobacterium</taxon>
    </lineage>
</organism>
<protein>
    <submittedName>
        <fullName evidence="5">Type I restriction enzyme, S subunit</fullName>
    </submittedName>
</protein>
<dbReference type="AlphaFoldDB" id="A0A1M7FLU4"/>
<dbReference type="GO" id="GO:0003677">
    <property type="term" value="F:DNA binding"/>
    <property type="evidence" value="ECO:0007669"/>
    <property type="project" value="UniProtKB-KW"/>
</dbReference>
<evidence type="ECO:0000259" key="4">
    <source>
        <dbReference type="Pfam" id="PF01420"/>
    </source>
</evidence>
<evidence type="ECO:0000256" key="3">
    <source>
        <dbReference type="ARBA" id="ARBA00023125"/>
    </source>
</evidence>
<feature type="domain" description="Type I restriction modification DNA specificity" evidence="4">
    <location>
        <begin position="209"/>
        <end position="363"/>
    </location>
</feature>
<evidence type="ECO:0000256" key="2">
    <source>
        <dbReference type="ARBA" id="ARBA00022747"/>
    </source>
</evidence>
<evidence type="ECO:0000313" key="5">
    <source>
        <dbReference type="EMBL" id="SHM04718.1"/>
    </source>
</evidence>
<dbReference type="RefSeq" id="WP_072972171.1">
    <property type="nucleotide sequence ID" value="NZ_FRBY01000003.1"/>
</dbReference>
<dbReference type="STRING" id="29534.SAMN05444366_2168"/>
<dbReference type="CDD" id="cd17524">
    <property type="entry name" value="RMtype1_S_EcoUTORF5051P-TRD2-CR2_like"/>
    <property type="match status" value="1"/>
</dbReference>
<dbReference type="PANTHER" id="PTHR30408">
    <property type="entry name" value="TYPE-1 RESTRICTION ENZYME ECOKI SPECIFICITY PROTEIN"/>
    <property type="match status" value="1"/>
</dbReference>
<dbReference type="InterPro" id="IPR052021">
    <property type="entry name" value="Type-I_RS_S_subunit"/>
</dbReference>